<dbReference type="Proteomes" id="UP000256970">
    <property type="component" value="Unassembled WGS sequence"/>
</dbReference>
<keyword evidence="2" id="KW-1185">Reference proteome</keyword>
<reference evidence="1 2" key="1">
    <citation type="submission" date="2016-10" db="EMBL/GenBank/DDBJ databases">
        <authorList>
            <person name="Cai Z."/>
        </authorList>
    </citation>
    <scope>NUCLEOTIDE SEQUENCE [LARGE SCALE GENOMIC DNA]</scope>
</reference>
<gene>
    <name evidence="1" type="ORF">BQ4739_LOCUS1236</name>
</gene>
<evidence type="ECO:0000313" key="2">
    <source>
        <dbReference type="Proteomes" id="UP000256970"/>
    </source>
</evidence>
<protein>
    <submittedName>
        <fullName evidence="1">Uncharacterized protein</fullName>
    </submittedName>
</protein>
<organism evidence="1 2">
    <name type="scientific">Tetradesmus obliquus</name>
    <name type="common">Green alga</name>
    <name type="synonym">Acutodesmus obliquus</name>
    <dbReference type="NCBI Taxonomy" id="3088"/>
    <lineage>
        <taxon>Eukaryota</taxon>
        <taxon>Viridiplantae</taxon>
        <taxon>Chlorophyta</taxon>
        <taxon>core chlorophytes</taxon>
        <taxon>Chlorophyceae</taxon>
        <taxon>CS clade</taxon>
        <taxon>Sphaeropleales</taxon>
        <taxon>Scenedesmaceae</taxon>
        <taxon>Tetradesmus</taxon>
    </lineage>
</organism>
<sequence>MAAAALPQDAATAGLKALVSHPIDNNDAVFACATATITVIDPNAINSSQLLAKAALGVAFSDLASAPAKPLLPAAADTADLKPKAAAKPQPAEQLGGDIEAKASKGFRSTPLKRTNLLTAATHGKLTGSRAELLAKIPDEPGTYLFFLRAPGKQVWFPIYMGTAGQAGSKATLRSPFERYLHADDGCYAGTIGDASEPAKFCAIVDAMSRGFSVQFRFHLLPRDAACFEEDSQLLAKCNFALNKRCNGQRHAIEVKTGRAVGLKPMADFPVVHAELAALAEKHQPHELPL</sequence>
<name>A0A383V704_TETOB</name>
<dbReference type="EMBL" id="FNXT01000093">
    <property type="protein sequence ID" value="SZX60710.1"/>
    <property type="molecule type" value="Genomic_DNA"/>
</dbReference>
<accession>A0A383V704</accession>
<dbReference type="AlphaFoldDB" id="A0A383V704"/>
<proteinExistence type="predicted"/>
<evidence type="ECO:0000313" key="1">
    <source>
        <dbReference type="EMBL" id="SZX60710.1"/>
    </source>
</evidence>